<dbReference type="GO" id="GO:0005576">
    <property type="term" value="C:extracellular region"/>
    <property type="evidence" value="ECO:0007669"/>
    <property type="project" value="UniProtKB-SubCell"/>
</dbReference>
<evidence type="ECO:0000256" key="7">
    <source>
        <dbReference type="ARBA" id="ARBA00022801"/>
    </source>
</evidence>
<dbReference type="InterPro" id="IPR022398">
    <property type="entry name" value="Peptidase_S8_His-AS"/>
</dbReference>
<evidence type="ECO:0000313" key="13">
    <source>
        <dbReference type="Proteomes" id="UP000243739"/>
    </source>
</evidence>
<comment type="similarity">
    <text evidence="3 10">Belongs to the peptidase S8 family.</text>
</comment>
<dbReference type="InterPro" id="IPR023827">
    <property type="entry name" value="Peptidase_S8_Asp-AS"/>
</dbReference>
<organism evidence="12 13">
    <name type="scientific">Vulcanibacillus modesticaldus</name>
    <dbReference type="NCBI Taxonomy" id="337097"/>
    <lineage>
        <taxon>Bacteria</taxon>
        <taxon>Bacillati</taxon>
        <taxon>Bacillota</taxon>
        <taxon>Bacilli</taxon>
        <taxon>Bacillales</taxon>
        <taxon>Bacillaceae</taxon>
        <taxon>Vulcanibacillus</taxon>
    </lineage>
</organism>
<evidence type="ECO:0000256" key="10">
    <source>
        <dbReference type="PROSITE-ProRule" id="PRU01240"/>
    </source>
</evidence>
<dbReference type="GO" id="GO:0006508">
    <property type="term" value="P:proteolysis"/>
    <property type="evidence" value="ECO:0007669"/>
    <property type="project" value="UniProtKB-KW"/>
</dbReference>
<dbReference type="GO" id="GO:0004252">
    <property type="term" value="F:serine-type endopeptidase activity"/>
    <property type="evidence" value="ECO:0007669"/>
    <property type="project" value="UniProtKB-UniRule"/>
</dbReference>
<dbReference type="STRING" id="337097.BHF71_02205"/>
<feature type="domain" description="Peptidase S8/S53" evidence="11">
    <location>
        <begin position="123"/>
        <end position="366"/>
    </location>
</feature>
<dbReference type="OrthoDB" id="9798386at2"/>
<dbReference type="InterPro" id="IPR034202">
    <property type="entry name" value="Subtilisin_Carlsberg-like"/>
</dbReference>
<comment type="cofactor">
    <cofactor evidence="1">
        <name>Ca(2+)</name>
        <dbReference type="ChEBI" id="CHEBI:29108"/>
    </cofactor>
</comment>
<feature type="active site" description="Charge relay system" evidence="10">
    <location>
        <position position="319"/>
    </location>
</feature>
<keyword evidence="13" id="KW-1185">Reference proteome</keyword>
<dbReference type="PROSITE" id="PS00137">
    <property type="entry name" value="SUBTILASE_HIS"/>
    <property type="match status" value="1"/>
</dbReference>
<keyword evidence="9" id="KW-0106">Calcium</keyword>
<evidence type="ECO:0000259" key="11">
    <source>
        <dbReference type="Pfam" id="PF00082"/>
    </source>
</evidence>
<dbReference type="PANTHER" id="PTHR43806">
    <property type="entry name" value="PEPTIDASE S8"/>
    <property type="match status" value="1"/>
</dbReference>
<dbReference type="InterPro" id="IPR036852">
    <property type="entry name" value="Peptidase_S8/S53_dom_sf"/>
</dbReference>
<comment type="caution">
    <text evidence="12">The sequence shown here is derived from an EMBL/GenBank/DDBJ whole genome shotgun (WGS) entry which is preliminary data.</text>
</comment>
<dbReference type="CDD" id="cd07477">
    <property type="entry name" value="Peptidases_S8_Subtilisin_subset"/>
    <property type="match status" value="1"/>
</dbReference>
<dbReference type="Pfam" id="PF00082">
    <property type="entry name" value="Peptidase_S8"/>
    <property type="match status" value="1"/>
</dbReference>
<feature type="active site" description="Charge relay system" evidence="10">
    <location>
        <position position="165"/>
    </location>
</feature>
<proteinExistence type="inferred from homology"/>
<dbReference type="EMBL" id="MIJF01000024">
    <property type="protein sequence ID" value="OEF99418.1"/>
    <property type="molecule type" value="Genomic_DNA"/>
</dbReference>
<dbReference type="GO" id="GO:0046872">
    <property type="term" value="F:metal ion binding"/>
    <property type="evidence" value="ECO:0007669"/>
    <property type="project" value="UniProtKB-KW"/>
</dbReference>
<keyword evidence="5 10" id="KW-0645">Protease</keyword>
<gene>
    <name evidence="12" type="ORF">BHF71_02205</name>
</gene>
<dbReference type="PROSITE" id="PS51892">
    <property type="entry name" value="SUBTILASE"/>
    <property type="match status" value="1"/>
</dbReference>
<keyword evidence="7 10" id="KW-0378">Hydrolase</keyword>
<dbReference type="Proteomes" id="UP000243739">
    <property type="component" value="Unassembled WGS sequence"/>
</dbReference>
<evidence type="ECO:0000256" key="4">
    <source>
        <dbReference type="ARBA" id="ARBA00022525"/>
    </source>
</evidence>
<dbReference type="PROSITE" id="PS00136">
    <property type="entry name" value="SUBTILASE_ASP"/>
    <property type="match status" value="1"/>
</dbReference>
<dbReference type="InterPro" id="IPR015500">
    <property type="entry name" value="Peptidase_S8_subtilisin-rel"/>
</dbReference>
<comment type="subcellular location">
    <subcellularLocation>
        <location evidence="2">Secreted</location>
    </subcellularLocation>
</comment>
<keyword evidence="8 10" id="KW-0720">Serine protease</keyword>
<dbReference type="AlphaFoldDB" id="A0A1D2YUN0"/>
<feature type="active site" description="Charge relay system" evidence="10">
    <location>
        <position position="132"/>
    </location>
</feature>
<evidence type="ECO:0000313" key="12">
    <source>
        <dbReference type="EMBL" id="OEF99418.1"/>
    </source>
</evidence>
<dbReference type="SUPFAM" id="SSF52743">
    <property type="entry name" value="Subtilisin-like"/>
    <property type="match status" value="1"/>
</dbReference>
<keyword evidence="4" id="KW-0964">Secreted</keyword>
<accession>A0A1D2YUN0</accession>
<dbReference type="PANTHER" id="PTHR43806:SF11">
    <property type="entry name" value="CEREVISIN-RELATED"/>
    <property type="match status" value="1"/>
</dbReference>
<evidence type="ECO:0000256" key="1">
    <source>
        <dbReference type="ARBA" id="ARBA00001913"/>
    </source>
</evidence>
<evidence type="ECO:0000256" key="2">
    <source>
        <dbReference type="ARBA" id="ARBA00004613"/>
    </source>
</evidence>
<reference evidence="12 13" key="1">
    <citation type="submission" date="2016-09" db="EMBL/GenBank/DDBJ databases">
        <title>Draft genome sequence for the type strain of Vulcanibacillus modesticaldus BR, a strictly anaerobic, moderately thermophilic, and nitrate-reducing bacterium from deep sea-hydrothermal vents of the Mid-Atlantic Ridge.</title>
        <authorList>
            <person name="Abin C.A."/>
            <person name="Hollibaugh J.T."/>
        </authorList>
    </citation>
    <scope>NUCLEOTIDE SEQUENCE [LARGE SCALE GENOMIC DNA]</scope>
    <source>
        <strain evidence="12 13">BR</strain>
    </source>
</reference>
<evidence type="ECO:0000256" key="6">
    <source>
        <dbReference type="ARBA" id="ARBA00022723"/>
    </source>
</evidence>
<evidence type="ECO:0000256" key="5">
    <source>
        <dbReference type="ARBA" id="ARBA00022670"/>
    </source>
</evidence>
<evidence type="ECO:0000256" key="3">
    <source>
        <dbReference type="ARBA" id="ARBA00011073"/>
    </source>
</evidence>
<dbReference type="Gene3D" id="3.40.50.200">
    <property type="entry name" value="Peptidase S8/S53 domain"/>
    <property type="match status" value="1"/>
</dbReference>
<dbReference type="InterPro" id="IPR000209">
    <property type="entry name" value="Peptidase_S8/S53_dom"/>
</dbReference>
<name>A0A1D2YUN0_9BACI</name>
<protein>
    <recommendedName>
        <fullName evidence="11">Peptidase S8/S53 domain-containing protein</fullName>
    </recommendedName>
</protein>
<dbReference type="RefSeq" id="WP_069656811.1">
    <property type="nucleotide sequence ID" value="NZ_MIJF01000024.1"/>
</dbReference>
<evidence type="ECO:0000256" key="9">
    <source>
        <dbReference type="ARBA" id="ARBA00022837"/>
    </source>
</evidence>
<dbReference type="PRINTS" id="PR00723">
    <property type="entry name" value="SUBTILISIN"/>
</dbReference>
<dbReference type="InterPro" id="IPR050131">
    <property type="entry name" value="Peptidase_S8_subtilisin-like"/>
</dbReference>
<keyword evidence="6" id="KW-0479">Metal-binding</keyword>
<sequence>MTPPPLFPPFDPRKRNHPGQREYINKILFVKPKVPPFRCYHDLINSKITNLKYLKKLNAFIGLFPKNSLAEQFRHHPDVFQIEDDIDVQIFIPFKGKIVPKTQMIPWGIERVGAQKAWYYSQGKGVRVGVIDTGIAFDHPDLERNIKGGVNIINPLLSPYDYNGHGTHVAGTIGAVNNEYGVVGVAPKVDLFAIKAFNKDGTAKLSDIIKAIDWSIENEMDIVNMSFGFNEPSPTFREAIIRAQQAGVLMIAASGNKGTRGRIEYPAQFDETIAVSSINEKNQISNFSTIGPQVDLAAPGEKIISTWPNNSFRELSGTSMAVAHVTGVAALILSRYRQLSTYELAEVLKSSAIRLKNISSFAQGAGVVNAAIAIRSP</sequence>
<evidence type="ECO:0000256" key="8">
    <source>
        <dbReference type="ARBA" id="ARBA00022825"/>
    </source>
</evidence>